<comment type="caution">
    <text evidence="1">The sequence shown here is derived from an EMBL/GenBank/DDBJ whole genome shotgun (WGS) entry which is preliminary data.</text>
</comment>
<evidence type="ECO:0000313" key="2">
    <source>
        <dbReference type="Proteomes" id="UP000034952"/>
    </source>
</evidence>
<dbReference type="Proteomes" id="UP000034952">
    <property type="component" value="Unassembled WGS sequence"/>
</dbReference>
<dbReference type="AlphaFoldDB" id="A0A0G0B8S8"/>
<protein>
    <submittedName>
        <fullName evidence="1">Uncharacterized protein</fullName>
    </submittedName>
</protein>
<name>A0A0G0B8S8_9BACT</name>
<evidence type="ECO:0000313" key="1">
    <source>
        <dbReference type="EMBL" id="KKP65794.1"/>
    </source>
</evidence>
<sequence length="70" mass="8580">MTREQYLKIIEREIHNINKRIDVKILQGEDYSKEAREHKQLLHKIRQHKRRGFLGNFLNLLNRLPQFSNI</sequence>
<reference evidence="1 2" key="1">
    <citation type="journal article" date="2015" name="Nature">
        <title>rRNA introns, odd ribosomes, and small enigmatic genomes across a large radiation of phyla.</title>
        <authorList>
            <person name="Brown C.T."/>
            <person name="Hug L.A."/>
            <person name="Thomas B.C."/>
            <person name="Sharon I."/>
            <person name="Castelle C.J."/>
            <person name="Singh A."/>
            <person name="Wilkins M.J."/>
            <person name="Williams K.H."/>
            <person name="Banfield J.F."/>
        </authorList>
    </citation>
    <scope>NUCLEOTIDE SEQUENCE [LARGE SCALE GENOMIC DNA]</scope>
</reference>
<organism evidence="1 2">
    <name type="scientific">Candidatus Nomurabacteria bacterium GW2011_GWE1_35_16</name>
    <dbReference type="NCBI Taxonomy" id="1618761"/>
    <lineage>
        <taxon>Bacteria</taxon>
        <taxon>Candidatus Nomuraibacteriota</taxon>
    </lineage>
</organism>
<accession>A0A0G0B8S8</accession>
<proteinExistence type="predicted"/>
<dbReference type="EMBL" id="LBPY01000018">
    <property type="protein sequence ID" value="KKP65794.1"/>
    <property type="molecule type" value="Genomic_DNA"/>
</dbReference>
<gene>
    <name evidence="1" type="ORF">UR64_C0018G0016</name>
</gene>